<gene>
    <name evidence="1" type="ORF">U2I54_16325</name>
</gene>
<evidence type="ECO:0000313" key="1">
    <source>
        <dbReference type="EMBL" id="MDZ5608618.1"/>
    </source>
</evidence>
<name>A0ABU5JYT1_9BACI</name>
<organism evidence="1 2">
    <name type="scientific">Bacillus bingmayongensis</name>
    <dbReference type="NCBI Taxonomy" id="1150157"/>
    <lineage>
        <taxon>Bacteria</taxon>
        <taxon>Bacillati</taxon>
        <taxon>Bacillota</taxon>
        <taxon>Bacilli</taxon>
        <taxon>Bacillales</taxon>
        <taxon>Bacillaceae</taxon>
        <taxon>Bacillus</taxon>
    </lineage>
</organism>
<dbReference type="RefSeq" id="WP_374218331.1">
    <property type="nucleotide sequence ID" value="NZ_JAXOVW010000035.1"/>
</dbReference>
<sequence>MEKKKRSALYIGKETYGTRKVEDVFKEVYERYFDANVTVTRKKKAKVV</sequence>
<proteinExistence type="predicted"/>
<accession>A0ABU5JYT1</accession>
<keyword evidence="2" id="KW-1185">Reference proteome</keyword>
<comment type="caution">
    <text evidence="1">The sequence shown here is derived from an EMBL/GenBank/DDBJ whole genome shotgun (WGS) entry which is preliminary data.</text>
</comment>
<protein>
    <submittedName>
        <fullName evidence="1">Uncharacterized protein</fullName>
    </submittedName>
</protein>
<dbReference type="Proteomes" id="UP001291930">
    <property type="component" value="Unassembled WGS sequence"/>
</dbReference>
<dbReference type="EMBL" id="JAXOVW010000035">
    <property type="protein sequence ID" value="MDZ5608618.1"/>
    <property type="molecule type" value="Genomic_DNA"/>
</dbReference>
<evidence type="ECO:0000313" key="2">
    <source>
        <dbReference type="Proteomes" id="UP001291930"/>
    </source>
</evidence>
<reference evidence="2" key="1">
    <citation type="submission" date="2023-11" db="EMBL/GenBank/DDBJ databases">
        <title>Genome Sequence of Bacillus pseudomycoides stain BUPM19.</title>
        <authorList>
            <person name="Farhat A."/>
        </authorList>
    </citation>
    <scope>NUCLEOTIDE SEQUENCE [LARGE SCALE GENOMIC DNA]</scope>
    <source>
        <strain evidence="2">BUPM19</strain>
    </source>
</reference>